<evidence type="ECO:0000313" key="2">
    <source>
        <dbReference type="EMBL" id="KAH7122350.1"/>
    </source>
</evidence>
<feature type="compositionally biased region" description="Basic and acidic residues" evidence="1">
    <location>
        <begin position="58"/>
        <end position="68"/>
    </location>
</feature>
<feature type="region of interest" description="Disordered" evidence="1">
    <location>
        <begin position="58"/>
        <end position="90"/>
    </location>
</feature>
<protein>
    <recommendedName>
        <fullName evidence="4">Exonuclease domain-containing protein</fullName>
    </recommendedName>
</protein>
<evidence type="ECO:0008006" key="4">
    <source>
        <dbReference type="Google" id="ProtNLM"/>
    </source>
</evidence>
<keyword evidence="3" id="KW-1185">Reference proteome</keyword>
<reference evidence="2" key="1">
    <citation type="journal article" date="2021" name="Nat. Commun.">
        <title>Genetic determinants of endophytism in the Arabidopsis root mycobiome.</title>
        <authorList>
            <person name="Mesny F."/>
            <person name="Miyauchi S."/>
            <person name="Thiergart T."/>
            <person name="Pickel B."/>
            <person name="Atanasova L."/>
            <person name="Karlsson M."/>
            <person name="Huettel B."/>
            <person name="Barry K.W."/>
            <person name="Haridas S."/>
            <person name="Chen C."/>
            <person name="Bauer D."/>
            <person name="Andreopoulos W."/>
            <person name="Pangilinan J."/>
            <person name="LaButti K."/>
            <person name="Riley R."/>
            <person name="Lipzen A."/>
            <person name="Clum A."/>
            <person name="Drula E."/>
            <person name="Henrissat B."/>
            <person name="Kohler A."/>
            <person name="Grigoriev I.V."/>
            <person name="Martin F.M."/>
            <person name="Hacquard S."/>
        </authorList>
    </citation>
    <scope>NUCLEOTIDE SEQUENCE</scope>
    <source>
        <strain evidence="2">MPI-CAGE-CH-0243</strain>
    </source>
</reference>
<dbReference type="Gene3D" id="3.30.420.10">
    <property type="entry name" value="Ribonuclease H-like superfamily/Ribonuclease H"/>
    <property type="match status" value="1"/>
</dbReference>
<dbReference type="InterPro" id="IPR036397">
    <property type="entry name" value="RNaseH_sf"/>
</dbReference>
<dbReference type="Proteomes" id="UP000700596">
    <property type="component" value="Unassembled WGS sequence"/>
</dbReference>
<comment type="caution">
    <text evidence="2">The sequence shown here is derived from an EMBL/GenBank/DDBJ whole genome shotgun (WGS) entry which is preliminary data.</text>
</comment>
<evidence type="ECO:0000256" key="1">
    <source>
        <dbReference type="SAM" id="MobiDB-lite"/>
    </source>
</evidence>
<accession>A0A9P9DMP8</accession>
<dbReference type="OrthoDB" id="16516at2759"/>
<evidence type="ECO:0000313" key="3">
    <source>
        <dbReference type="Proteomes" id="UP000700596"/>
    </source>
</evidence>
<dbReference type="AlphaFoldDB" id="A0A9P9DMP8"/>
<proteinExistence type="predicted"/>
<dbReference type="GO" id="GO:0003676">
    <property type="term" value="F:nucleic acid binding"/>
    <property type="evidence" value="ECO:0007669"/>
    <property type="project" value="InterPro"/>
</dbReference>
<gene>
    <name evidence="2" type="ORF">B0J11DRAFT_607592</name>
</gene>
<name>A0A9P9DMP8_9PLEO</name>
<sequence>MDSMLTEYLAMKKKEGKIQDPKQDEVRVTCGKEDRVTASAESELLHKKRGDKDAVFVRTANEDPHKDQNGAAGKAKKPRQNGAGQFSLKTLTKKRFGRDIQISGKLGHDSLEDATAARDLVHWIVADPEEVQ</sequence>
<dbReference type="EMBL" id="JAGMWT010000009">
    <property type="protein sequence ID" value="KAH7122350.1"/>
    <property type="molecule type" value="Genomic_DNA"/>
</dbReference>
<organism evidence="2 3">
    <name type="scientific">Dendryphion nanum</name>
    <dbReference type="NCBI Taxonomy" id="256645"/>
    <lineage>
        <taxon>Eukaryota</taxon>
        <taxon>Fungi</taxon>
        <taxon>Dikarya</taxon>
        <taxon>Ascomycota</taxon>
        <taxon>Pezizomycotina</taxon>
        <taxon>Dothideomycetes</taxon>
        <taxon>Pleosporomycetidae</taxon>
        <taxon>Pleosporales</taxon>
        <taxon>Torulaceae</taxon>
        <taxon>Dendryphion</taxon>
    </lineage>
</organism>